<keyword evidence="4" id="KW-0548">Nucleotidyltransferase</keyword>
<keyword evidence="10" id="KW-1185">Reference proteome</keyword>
<dbReference type="Proteomes" id="UP000288716">
    <property type="component" value="Unassembled WGS sequence"/>
</dbReference>
<evidence type="ECO:0000313" key="9">
    <source>
        <dbReference type="EMBL" id="RWS29693.1"/>
    </source>
</evidence>
<organism evidence="9 10">
    <name type="scientific">Leptotrombidium deliense</name>
    <dbReference type="NCBI Taxonomy" id="299467"/>
    <lineage>
        <taxon>Eukaryota</taxon>
        <taxon>Metazoa</taxon>
        <taxon>Ecdysozoa</taxon>
        <taxon>Arthropoda</taxon>
        <taxon>Chelicerata</taxon>
        <taxon>Arachnida</taxon>
        <taxon>Acari</taxon>
        <taxon>Acariformes</taxon>
        <taxon>Trombidiformes</taxon>
        <taxon>Prostigmata</taxon>
        <taxon>Anystina</taxon>
        <taxon>Parasitengona</taxon>
        <taxon>Trombiculoidea</taxon>
        <taxon>Trombiculidae</taxon>
        <taxon>Leptotrombidium</taxon>
    </lineage>
</organism>
<dbReference type="GO" id="GO:0000166">
    <property type="term" value="F:nucleotide binding"/>
    <property type="evidence" value="ECO:0007669"/>
    <property type="project" value="InterPro"/>
</dbReference>
<dbReference type="InterPro" id="IPR050240">
    <property type="entry name" value="DNA_pol_type-B"/>
</dbReference>
<protein>
    <recommendedName>
        <fullName evidence="2">DNA-directed DNA polymerase</fullName>
        <ecNumber evidence="2">2.7.7.7</ecNumber>
    </recommendedName>
</protein>
<feature type="domain" description="DNA-directed DNA polymerase family B multifunctional" evidence="8">
    <location>
        <begin position="65"/>
        <end position="287"/>
    </location>
</feature>
<accession>A0A443SQC3</accession>
<comment type="caution">
    <text evidence="9">The sequence shown here is derived from an EMBL/GenBank/DDBJ whole genome shotgun (WGS) entry which is preliminary data.</text>
</comment>
<evidence type="ECO:0000256" key="3">
    <source>
        <dbReference type="ARBA" id="ARBA00022679"/>
    </source>
</evidence>
<dbReference type="GO" id="GO:0006261">
    <property type="term" value="P:DNA-templated DNA replication"/>
    <property type="evidence" value="ECO:0007669"/>
    <property type="project" value="TreeGrafter"/>
</dbReference>
<dbReference type="EC" id="2.7.7.7" evidence="2"/>
<evidence type="ECO:0000259" key="8">
    <source>
        <dbReference type="Pfam" id="PF00136"/>
    </source>
</evidence>
<evidence type="ECO:0000256" key="4">
    <source>
        <dbReference type="ARBA" id="ARBA00022695"/>
    </source>
</evidence>
<evidence type="ECO:0000256" key="6">
    <source>
        <dbReference type="ARBA" id="ARBA00023125"/>
    </source>
</evidence>
<evidence type="ECO:0000256" key="2">
    <source>
        <dbReference type="ARBA" id="ARBA00012417"/>
    </source>
</evidence>
<dbReference type="GO" id="GO:0003677">
    <property type="term" value="F:DNA binding"/>
    <property type="evidence" value="ECO:0007669"/>
    <property type="project" value="UniProtKB-KW"/>
</dbReference>
<dbReference type="AlphaFoldDB" id="A0A443SQC3"/>
<dbReference type="InterPro" id="IPR023211">
    <property type="entry name" value="DNA_pol_palm_dom_sf"/>
</dbReference>
<comment type="catalytic activity">
    <reaction evidence="7">
        <text>DNA(n) + a 2'-deoxyribonucleoside 5'-triphosphate = DNA(n+1) + diphosphate</text>
        <dbReference type="Rhea" id="RHEA:22508"/>
        <dbReference type="Rhea" id="RHEA-COMP:17339"/>
        <dbReference type="Rhea" id="RHEA-COMP:17340"/>
        <dbReference type="ChEBI" id="CHEBI:33019"/>
        <dbReference type="ChEBI" id="CHEBI:61560"/>
        <dbReference type="ChEBI" id="CHEBI:173112"/>
        <dbReference type="EC" id="2.7.7.7"/>
    </reaction>
</comment>
<evidence type="ECO:0000256" key="5">
    <source>
        <dbReference type="ARBA" id="ARBA00022932"/>
    </source>
</evidence>
<sequence>MSQVIDTSWSKLVIAYYQLSFIVDEKTLPSQSFTMLNNEEKYFSNDDKWKRTENNENEQLNENVCVLGGHVYDPTTGIHDNVVEFDFASFYPSLIVNYNFGHETTFCVKTQCARKYFVDSNSNKNFIVINANGDLAKNDGVRKNKVTLLSYNYQNSSLCKILKRLLKYRKQQLNSKTMKKTNEIRNTCDAAIKIEHSIFYKKIANTCYGLMASRNVESFLRNRLIAAAITDIGRQYVQFIGRYLSDKFSTRLQIIYGDTDSIFVGLMKSESYYALKLIDEHFDDTNYNRMKFILNTKTLEIEKQQNVNLNTNEYIKLRRLNESHMVIKGLPKNMSKSFKHTFASMLVNTTIVLENSHVKQSLYALTNDCGVEHASESDVSEALNDVNTKLVMLMGLIIFHFISCNDINKFISYKSVDAAKFKNHVETKNLLFDEKFFNLCNGKRSHHVFPMLNTSNEHVVVDCDYLIANVHRKQFLFDIFSMYTTARNKNAIHRESLLNKLVDVIEKNQQKHYAVKLFDETLSLSKQCISEHL</sequence>
<keyword evidence="5" id="KW-0239">DNA-directed DNA polymerase</keyword>
<comment type="similarity">
    <text evidence="1">Belongs to the DNA polymerase type-B family.</text>
</comment>
<name>A0A443SQC3_9ACAR</name>
<evidence type="ECO:0000313" key="10">
    <source>
        <dbReference type="Proteomes" id="UP000288716"/>
    </source>
</evidence>
<dbReference type="InterPro" id="IPR017964">
    <property type="entry name" value="DNA-dir_DNA_pol_B_CS"/>
</dbReference>
<proteinExistence type="inferred from homology"/>
<keyword evidence="3" id="KW-0808">Transferase</keyword>
<dbReference type="VEuPathDB" id="VectorBase:LDEU002347"/>
<dbReference type="Gene3D" id="3.90.1600.10">
    <property type="entry name" value="Palm domain of DNA polymerase"/>
    <property type="match status" value="1"/>
</dbReference>
<gene>
    <name evidence="9" type="ORF">B4U80_13644</name>
</gene>
<keyword evidence="6" id="KW-0238">DNA-binding</keyword>
<dbReference type="InterPro" id="IPR043502">
    <property type="entry name" value="DNA/RNA_pol_sf"/>
</dbReference>
<dbReference type="InterPro" id="IPR006172">
    <property type="entry name" value="DNA-dir_DNA_pol_B"/>
</dbReference>
<dbReference type="PANTHER" id="PTHR10322:SF23">
    <property type="entry name" value="DNA POLYMERASE DELTA CATALYTIC SUBUNIT"/>
    <property type="match status" value="1"/>
</dbReference>
<reference evidence="9 10" key="1">
    <citation type="journal article" date="2018" name="Gigascience">
        <title>Genomes of trombidid mites reveal novel predicted allergens and laterally-transferred genes associated with secondary metabolism.</title>
        <authorList>
            <person name="Dong X."/>
            <person name="Chaisiri K."/>
            <person name="Xia D."/>
            <person name="Armstrong S.D."/>
            <person name="Fang Y."/>
            <person name="Donnelly M.J."/>
            <person name="Kadowaki T."/>
            <person name="McGarry J.W."/>
            <person name="Darby A.C."/>
            <person name="Makepeace B.L."/>
        </authorList>
    </citation>
    <scope>NUCLEOTIDE SEQUENCE [LARGE SCALE GENOMIC DNA]</scope>
    <source>
        <strain evidence="9">UoL-UT</strain>
    </source>
</reference>
<dbReference type="GO" id="GO:0003887">
    <property type="term" value="F:DNA-directed DNA polymerase activity"/>
    <property type="evidence" value="ECO:0007669"/>
    <property type="project" value="UniProtKB-KW"/>
</dbReference>
<dbReference type="InterPro" id="IPR006134">
    <property type="entry name" value="DNA-dir_DNA_pol_B_multi_dom"/>
</dbReference>
<dbReference type="PROSITE" id="PS00116">
    <property type="entry name" value="DNA_POLYMERASE_B"/>
    <property type="match status" value="1"/>
</dbReference>
<evidence type="ECO:0000256" key="1">
    <source>
        <dbReference type="ARBA" id="ARBA00005755"/>
    </source>
</evidence>
<dbReference type="STRING" id="299467.A0A443SQC3"/>
<dbReference type="PANTHER" id="PTHR10322">
    <property type="entry name" value="DNA POLYMERASE CATALYTIC SUBUNIT"/>
    <property type="match status" value="1"/>
</dbReference>
<evidence type="ECO:0000256" key="7">
    <source>
        <dbReference type="ARBA" id="ARBA00049244"/>
    </source>
</evidence>
<dbReference type="EMBL" id="NCKV01000802">
    <property type="protein sequence ID" value="RWS29693.1"/>
    <property type="molecule type" value="Genomic_DNA"/>
</dbReference>
<dbReference type="SUPFAM" id="SSF56672">
    <property type="entry name" value="DNA/RNA polymerases"/>
    <property type="match status" value="1"/>
</dbReference>
<dbReference type="Pfam" id="PF00136">
    <property type="entry name" value="DNA_pol_B"/>
    <property type="match status" value="1"/>
</dbReference>
<dbReference type="PRINTS" id="PR00106">
    <property type="entry name" value="DNAPOLB"/>
</dbReference>
<dbReference type="OrthoDB" id="2156839at2759"/>